<reference evidence="8 9" key="1">
    <citation type="submission" date="2023-05" db="EMBL/GenBank/DDBJ databases">
        <title>Metabolic capabilities are highly conserved among human nasal-associated Corynebacterium species in pangenomic analyses.</title>
        <authorList>
            <person name="Tran T.H."/>
            <person name="Roberts A.Q."/>
            <person name="Escapa I.F."/>
            <person name="Gao W."/>
            <person name="Conlan S."/>
            <person name="Kong H."/>
            <person name="Segre J.A."/>
            <person name="Kelly M.S."/>
            <person name="Lemon K.P."/>
        </authorList>
    </citation>
    <scope>NUCLEOTIDE SEQUENCE [LARGE SCALE GENOMIC DNA]</scope>
    <source>
        <strain evidence="8 9">KPL2811</strain>
    </source>
</reference>
<keyword evidence="4 6" id="KW-1133">Transmembrane helix</keyword>
<keyword evidence="2 6" id="KW-0812">Transmembrane</keyword>
<dbReference type="InterPro" id="IPR045062">
    <property type="entry name" value="Cyt_c_biogenesis_CcsA/CcmC"/>
</dbReference>
<dbReference type="InterPro" id="IPR017562">
    <property type="entry name" value="Cyt_c_biogenesis_CcsA"/>
</dbReference>
<feature type="domain" description="Cytochrome c assembly protein" evidence="7">
    <location>
        <begin position="76"/>
        <end position="287"/>
    </location>
</feature>
<dbReference type="PANTHER" id="PTHR30071:SF1">
    <property type="entry name" value="CYTOCHROME B_B6 PROTEIN-RELATED"/>
    <property type="match status" value="1"/>
</dbReference>
<evidence type="ECO:0000256" key="1">
    <source>
        <dbReference type="ARBA" id="ARBA00004141"/>
    </source>
</evidence>
<evidence type="ECO:0000259" key="7">
    <source>
        <dbReference type="Pfam" id="PF01578"/>
    </source>
</evidence>
<evidence type="ECO:0000256" key="4">
    <source>
        <dbReference type="ARBA" id="ARBA00022989"/>
    </source>
</evidence>
<proteinExistence type="predicted"/>
<sequence length="293" mass="32374">MLIVYIFALACSLFAYSKVALVRTKDNSSNSQPTDVSSAPATSRWFRSSFYITIIALTLQVLYLITRGLSAGRLPWGNLFEYTVLLSGVAVVLILGQIYSNFRYLPLLPWVLTPVMALLFYAGTKLYIDSAPVPPALKSGWYYIHVTTVSIGASVALVSGAASLVFIIRSWSRSGSAPQFVRLICNPLPSPEVIDGLAYRTCIWALPIFGLGIIFGAIWAEAAWGRFWNWDPKETMSLVTWVLYAAYLHSRATRSVGTVFPAWVNVLAFATMIFNLFFINQVVSGLHSYAGLN</sequence>
<protein>
    <submittedName>
        <fullName evidence="8">C-type cytochrome biogenesis protein CcsB</fullName>
    </submittedName>
</protein>
<keyword evidence="9" id="KW-1185">Reference proteome</keyword>
<keyword evidence="3" id="KW-0201">Cytochrome c-type biogenesis</keyword>
<dbReference type="NCBIfam" id="TIGR03144">
    <property type="entry name" value="cytochr_II_ccsB"/>
    <property type="match status" value="1"/>
</dbReference>
<evidence type="ECO:0000256" key="3">
    <source>
        <dbReference type="ARBA" id="ARBA00022748"/>
    </source>
</evidence>
<dbReference type="InterPro" id="IPR002541">
    <property type="entry name" value="Cyt_c_assembly"/>
</dbReference>
<feature type="transmembrane region" description="Helical" evidence="6">
    <location>
        <begin position="197"/>
        <end position="220"/>
    </location>
</feature>
<evidence type="ECO:0000256" key="5">
    <source>
        <dbReference type="ARBA" id="ARBA00023136"/>
    </source>
</evidence>
<organism evidence="8 9">
    <name type="scientific">Corynebacterium propinquum</name>
    <dbReference type="NCBI Taxonomy" id="43769"/>
    <lineage>
        <taxon>Bacteria</taxon>
        <taxon>Bacillati</taxon>
        <taxon>Actinomycetota</taxon>
        <taxon>Actinomycetes</taxon>
        <taxon>Mycobacteriales</taxon>
        <taxon>Corynebacteriaceae</taxon>
        <taxon>Corynebacterium</taxon>
    </lineage>
</organism>
<dbReference type="Pfam" id="PF01578">
    <property type="entry name" value="Cytochrom_C_asm"/>
    <property type="match status" value="1"/>
</dbReference>
<feature type="transmembrane region" description="Helical" evidence="6">
    <location>
        <begin position="78"/>
        <end position="99"/>
    </location>
</feature>
<gene>
    <name evidence="8" type="primary">ccsB</name>
    <name evidence="8" type="ORF">QPX45_09860</name>
</gene>
<comment type="subcellular location">
    <subcellularLocation>
        <location evidence="1">Membrane</location>
        <topology evidence="1">Multi-pass membrane protein</topology>
    </subcellularLocation>
</comment>
<feature type="transmembrane region" description="Helical" evidence="6">
    <location>
        <begin position="259"/>
        <end position="279"/>
    </location>
</feature>
<evidence type="ECO:0000256" key="6">
    <source>
        <dbReference type="SAM" id="Phobius"/>
    </source>
</evidence>
<name>A0ABT7G471_9CORY</name>
<keyword evidence="5 6" id="KW-0472">Membrane</keyword>
<dbReference type="Proteomes" id="UP001243856">
    <property type="component" value="Unassembled WGS sequence"/>
</dbReference>
<evidence type="ECO:0000313" key="8">
    <source>
        <dbReference type="EMBL" id="MDK4301530.1"/>
    </source>
</evidence>
<evidence type="ECO:0000256" key="2">
    <source>
        <dbReference type="ARBA" id="ARBA00022692"/>
    </source>
</evidence>
<accession>A0ABT7G471</accession>
<dbReference type="EMBL" id="JASNVK010000022">
    <property type="protein sequence ID" value="MDK4301530.1"/>
    <property type="molecule type" value="Genomic_DNA"/>
</dbReference>
<dbReference type="PANTHER" id="PTHR30071">
    <property type="entry name" value="HEME EXPORTER PROTEIN C"/>
    <property type="match status" value="1"/>
</dbReference>
<evidence type="ECO:0000313" key="9">
    <source>
        <dbReference type="Proteomes" id="UP001243856"/>
    </source>
</evidence>
<comment type="caution">
    <text evidence="8">The sequence shown here is derived from an EMBL/GenBank/DDBJ whole genome shotgun (WGS) entry which is preliminary data.</text>
</comment>
<feature type="transmembrane region" description="Helical" evidence="6">
    <location>
        <begin position="105"/>
        <end position="128"/>
    </location>
</feature>
<feature type="transmembrane region" description="Helical" evidence="6">
    <location>
        <begin position="140"/>
        <end position="168"/>
    </location>
</feature>
<feature type="transmembrane region" description="Helical" evidence="6">
    <location>
        <begin position="48"/>
        <end position="66"/>
    </location>
</feature>